<organism evidence="2 3">
    <name type="scientific">Tanacetum coccineum</name>
    <dbReference type="NCBI Taxonomy" id="301880"/>
    <lineage>
        <taxon>Eukaryota</taxon>
        <taxon>Viridiplantae</taxon>
        <taxon>Streptophyta</taxon>
        <taxon>Embryophyta</taxon>
        <taxon>Tracheophyta</taxon>
        <taxon>Spermatophyta</taxon>
        <taxon>Magnoliopsida</taxon>
        <taxon>eudicotyledons</taxon>
        <taxon>Gunneridae</taxon>
        <taxon>Pentapetalae</taxon>
        <taxon>asterids</taxon>
        <taxon>campanulids</taxon>
        <taxon>Asterales</taxon>
        <taxon>Asteraceae</taxon>
        <taxon>Asteroideae</taxon>
        <taxon>Anthemideae</taxon>
        <taxon>Anthemidinae</taxon>
        <taxon>Tanacetum</taxon>
    </lineage>
</organism>
<evidence type="ECO:0000313" key="2">
    <source>
        <dbReference type="EMBL" id="GJT01453.1"/>
    </source>
</evidence>
<sequence>MQQTQSPSPSPTVRVGLATLGLVDEKDSTLSSIDLLNSSLLRIRYFSLIWRVLMLHIVKCLGACWSAQSIKRSEKKKILSSPEPKTSKNARESQSKKQVVETQHAEESVAIANSTKSLEASESAEELRNQLEPADAKKEQVTIVEEGEESPFDTELEIRFSGKLDQEMNVDADITFIGSSSIDQDMEEADSKLESMPDDKVMSISRNEDGDC</sequence>
<keyword evidence="3" id="KW-1185">Reference proteome</keyword>
<protein>
    <submittedName>
        <fullName evidence="2">Uncharacterized protein</fullName>
    </submittedName>
</protein>
<feature type="region of interest" description="Disordered" evidence="1">
    <location>
        <begin position="75"/>
        <end position="106"/>
    </location>
</feature>
<dbReference type="Proteomes" id="UP001151760">
    <property type="component" value="Unassembled WGS sequence"/>
</dbReference>
<proteinExistence type="predicted"/>
<feature type="compositionally biased region" description="Basic and acidic residues" evidence="1">
    <location>
        <begin position="189"/>
        <end position="212"/>
    </location>
</feature>
<feature type="region of interest" description="Disordered" evidence="1">
    <location>
        <begin position="179"/>
        <end position="212"/>
    </location>
</feature>
<accession>A0ABQ5AJV4</accession>
<dbReference type="EMBL" id="BQNB010012272">
    <property type="protein sequence ID" value="GJT01453.1"/>
    <property type="molecule type" value="Genomic_DNA"/>
</dbReference>
<evidence type="ECO:0000313" key="3">
    <source>
        <dbReference type="Proteomes" id="UP001151760"/>
    </source>
</evidence>
<evidence type="ECO:0000256" key="1">
    <source>
        <dbReference type="SAM" id="MobiDB-lite"/>
    </source>
</evidence>
<reference evidence="2" key="2">
    <citation type="submission" date="2022-01" db="EMBL/GenBank/DDBJ databases">
        <authorList>
            <person name="Yamashiro T."/>
            <person name="Shiraishi A."/>
            <person name="Satake H."/>
            <person name="Nakayama K."/>
        </authorList>
    </citation>
    <scope>NUCLEOTIDE SEQUENCE</scope>
</reference>
<feature type="compositionally biased region" description="Basic and acidic residues" evidence="1">
    <location>
        <begin position="85"/>
        <end position="106"/>
    </location>
</feature>
<gene>
    <name evidence="2" type="ORF">Tco_0822622</name>
</gene>
<name>A0ABQ5AJV4_9ASTR</name>
<comment type="caution">
    <text evidence="2">The sequence shown here is derived from an EMBL/GenBank/DDBJ whole genome shotgun (WGS) entry which is preliminary data.</text>
</comment>
<reference evidence="2" key="1">
    <citation type="journal article" date="2022" name="Int. J. Mol. Sci.">
        <title>Draft Genome of Tanacetum Coccineum: Genomic Comparison of Closely Related Tanacetum-Family Plants.</title>
        <authorList>
            <person name="Yamashiro T."/>
            <person name="Shiraishi A."/>
            <person name="Nakayama K."/>
            <person name="Satake H."/>
        </authorList>
    </citation>
    <scope>NUCLEOTIDE SEQUENCE</scope>
</reference>